<dbReference type="RefSeq" id="WP_116010765.1">
    <property type="nucleotide sequence ID" value="NZ_QNUH01000002.1"/>
</dbReference>
<evidence type="ECO:0000313" key="1">
    <source>
        <dbReference type="EMBL" id="REC80086.1"/>
    </source>
</evidence>
<dbReference type="SUPFAM" id="SSF48295">
    <property type="entry name" value="TrpR-like"/>
    <property type="match status" value="1"/>
</dbReference>
<evidence type="ECO:0000313" key="2">
    <source>
        <dbReference type="Proteomes" id="UP000257030"/>
    </source>
</evidence>
<comment type="caution">
    <text evidence="1">The sequence shown here is derived from an EMBL/GenBank/DDBJ whole genome shotgun (WGS) entry which is preliminary data.</text>
</comment>
<name>A0A3D9DQB9_9FLAO</name>
<dbReference type="OrthoDB" id="1260127at2"/>
<sequence length="111" mass="13157">MNQNTNTKPDYKAIYRDILHQKFPHKMEECLPLIEKKHLAAIDILALNQKIFGQLNADSKKINQKYRSYSKSDILQILDYQKKKKLNNKQVAIHFNLSRNSVSKWKKIFLV</sequence>
<dbReference type="EMBL" id="QNUH01000002">
    <property type="protein sequence ID" value="REC80086.1"/>
    <property type="molecule type" value="Genomic_DNA"/>
</dbReference>
<dbReference type="GO" id="GO:0043565">
    <property type="term" value="F:sequence-specific DNA binding"/>
    <property type="evidence" value="ECO:0007669"/>
    <property type="project" value="InterPro"/>
</dbReference>
<dbReference type="InterPro" id="IPR010921">
    <property type="entry name" value="Trp_repressor/repl_initiator"/>
</dbReference>
<dbReference type="Proteomes" id="UP000257030">
    <property type="component" value="Unassembled WGS sequence"/>
</dbReference>
<reference evidence="1 2" key="1">
    <citation type="journal article" date="2010" name="Syst. Appl. Microbiol.">
        <title>Four new species of Chryseobacterium from the rhizosphere of coastal sand dune plants, Chryseobacterium elymi sp. nov., Chryseobacterium hagamense sp. nov., Chryseobacterium lathyri sp. nov. and Chryseobacterium rhizosphaerae sp. nov.</title>
        <authorList>
            <person name="Cho S.H."/>
            <person name="Lee K.S."/>
            <person name="Shin D.S."/>
            <person name="Han J.H."/>
            <person name="Park K.S."/>
            <person name="Lee C.H."/>
            <person name="Park K.H."/>
            <person name="Kim S.B."/>
        </authorList>
    </citation>
    <scope>NUCLEOTIDE SEQUENCE [LARGE SCALE GENOMIC DNA]</scope>
    <source>
        <strain evidence="1 2">KCTC 22547</strain>
    </source>
</reference>
<gene>
    <name evidence="1" type="ORF">DRF60_03645</name>
</gene>
<accession>A0A3D9DQB9</accession>
<dbReference type="AlphaFoldDB" id="A0A3D9DQB9"/>
<proteinExistence type="predicted"/>
<keyword evidence="2" id="KW-1185">Reference proteome</keyword>
<organism evidence="1 2">
    <name type="scientific">Chryseobacterium elymi</name>
    <dbReference type="NCBI Taxonomy" id="395936"/>
    <lineage>
        <taxon>Bacteria</taxon>
        <taxon>Pseudomonadati</taxon>
        <taxon>Bacteroidota</taxon>
        <taxon>Flavobacteriia</taxon>
        <taxon>Flavobacteriales</taxon>
        <taxon>Weeksellaceae</taxon>
        <taxon>Chryseobacterium group</taxon>
        <taxon>Chryseobacterium</taxon>
    </lineage>
</organism>
<protein>
    <submittedName>
        <fullName evidence="1">Helix-turn-helix domain-containing protein</fullName>
    </submittedName>
</protein>